<evidence type="ECO:0000256" key="2">
    <source>
        <dbReference type="RuleBase" id="RU366045"/>
    </source>
</evidence>
<dbReference type="Gene3D" id="3.20.20.140">
    <property type="entry name" value="Metal-dependent hydrolases"/>
    <property type="match status" value="1"/>
</dbReference>
<dbReference type="Pfam" id="PF04909">
    <property type="entry name" value="Amidohydro_2"/>
    <property type="match status" value="1"/>
</dbReference>
<gene>
    <name evidence="5" type="ORF">MARPO_0183s0009</name>
</gene>
<evidence type="ECO:0000256" key="3">
    <source>
        <dbReference type="SAM" id="SignalP"/>
    </source>
</evidence>
<protein>
    <recommendedName>
        <fullName evidence="4">Amidohydrolase-related domain-containing protein</fullName>
    </recommendedName>
</protein>
<feature type="chain" id="PRO_5015357297" description="Amidohydrolase-related domain-containing protein" evidence="3">
    <location>
        <begin position="28"/>
        <end position="341"/>
    </location>
</feature>
<evidence type="ECO:0000313" key="6">
    <source>
        <dbReference type="Proteomes" id="UP000244005"/>
    </source>
</evidence>
<reference evidence="6" key="1">
    <citation type="journal article" date="2017" name="Cell">
        <title>Insights into land plant evolution garnered from the Marchantia polymorpha genome.</title>
        <authorList>
            <person name="Bowman J.L."/>
            <person name="Kohchi T."/>
            <person name="Yamato K.T."/>
            <person name="Jenkins J."/>
            <person name="Shu S."/>
            <person name="Ishizaki K."/>
            <person name="Yamaoka S."/>
            <person name="Nishihama R."/>
            <person name="Nakamura Y."/>
            <person name="Berger F."/>
            <person name="Adam C."/>
            <person name="Aki S.S."/>
            <person name="Althoff F."/>
            <person name="Araki T."/>
            <person name="Arteaga-Vazquez M.A."/>
            <person name="Balasubrmanian S."/>
            <person name="Barry K."/>
            <person name="Bauer D."/>
            <person name="Boehm C.R."/>
            <person name="Briginshaw L."/>
            <person name="Caballero-Perez J."/>
            <person name="Catarino B."/>
            <person name="Chen F."/>
            <person name="Chiyoda S."/>
            <person name="Chovatia M."/>
            <person name="Davies K.M."/>
            <person name="Delmans M."/>
            <person name="Demura T."/>
            <person name="Dierschke T."/>
            <person name="Dolan L."/>
            <person name="Dorantes-Acosta A.E."/>
            <person name="Eklund D.M."/>
            <person name="Florent S.N."/>
            <person name="Flores-Sandoval E."/>
            <person name="Fujiyama A."/>
            <person name="Fukuzawa H."/>
            <person name="Galik B."/>
            <person name="Grimanelli D."/>
            <person name="Grimwood J."/>
            <person name="Grossniklaus U."/>
            <person name="Hamada T."/>
            <person name="Haseloff J."/>
            <person name="Hetherington A.J."/>
            <person name="Higo A."/>
            <person name="Hirakawa Y."/>
            <person name="Hundley H.N."/>
            <person name="Ikeda Y."/>
            <person name="Inoue K."/>
            <person name="Inoue S.I."/>
            <person name="Ishida S."/>
            <person name="Jia Q."/>
            <person name="Kakita M."/>
            <person name="Kanazawa T."/>
            <person name="Kawai Y."/>
            <person name="Kawashima T."/>
            <person name="Kennedy M."/>
            <person name="Kinose K."/>
            <person name="Kinoshita T."/>
            <person name="Kohara Y."/>
            <person name="Koide E."/>
            <person name="Komatsu K."/>
            <person name="Kopischke S."/>
            <person name="Kubo M."/>
            <person name="Kyozuka J."/>
            <person name="Lagercrantz U."/>
            <person name="Lin S.S."/>
            <person name="Lindquist E."/>
            <person name="Lipzen A.M."/>
            <person name="Lu C.W."/>
            <person name="De Luna E."/>
            <person name="Martienssen R.A."/>
            <person name="Minamino N."/>
            <person name="Mizutani M."/>
            <person name="Mizutani M."/>
            <person name="Mochizuki N."/>
            <person name="Monte I."/>
            <person name="Mosher R."/>
            <person name="Nagasaki H."/>
            <person name="Nakagami H."/>
            <person name="Naramoto S."/>
            <person name="Nishitani K."/>
            <person name="Ohtani M."/>
            <person name="Okamoto T."/>
            <person name="Okumura M."/>
            <person name="Phillips J."/>
            <person name="Pollak B."/>
            <person name="Reinders A."/>
            <person name="Rovekamp M."/>
            <person name="Sano R."/>
            <person name="Sawa S."/>
            <person name="Schmid M.W."/>
            <person name="Shirakawa M."/>
            <person name="Solano R."/>
            <person name="Spunde A."/>
            <person name="Suetsugu N."/>
            <person name="Sugano S."/>
            <person name="Sugiyama A."/>
            <person name="Sun R."/>
            <person name="Suzuki Y."/>
            <person name="Takenaka M."/>
            <person name="Takezawa D."/>
            <person name="Tomogane H."/>
            <person name="Tsuzuki M."/>
            <person name="Ueda T."/>
            <person name="Umeda M."/>
            <person name="Ward J.M."/>
            <person name="Watanabe Y."/>
            <person name="Yazaki K."/>
            <person name="Yokoyama R."/>
            <person name="Yoshitake Y."/>
            <person name="Yotsui I."/>
            <person name="Zachgo S."/>
            <person name="Schmutz J."/>
        </authorList>
    </citation>
    <scope>NUCLEOTIDE SEQUENCE [LARGE SCALE GENOMIC DNA]</scope>
    <source>
        <strain evidence="6">Tak-1</strain>
    </source>
</reference>
<sequence length="341" mass="37264">MAGMKIGRLSWELQAVILIFSLGVSAAAAAAGVRRVDVHTHFVPPFYREIITARNLTSGGTQVPEWNETTHLGIMAKYNVETSILSISPPSVTFFSHDEAAERRSLARSLNEYAYNLSLRHPGKFQFAATLPLPDVEGAMAEAVYALDSLDAAAILLLGNSNGMYLGNPKLDPLMEVINARNAVVLLHPNVLPGDPDETGLPSAVLDFLLDTTRAATNLVVKNVTRKYPNIKYVLSHSGGFMPYASGRMSLLFSEIMPNTTPDDFIRLLKNFYVDFGYVGKSTIPSALDFVHHDQIVFGSDWPAQPKGLEYVSGVLDSALKNGKLKYDINYGNAAKLFKLS</sequence>
<dbReference type="GO" id="GO:0016831">
    <property type="term" value="F:carboxy-lyase activity"/>
    <property type="evidence" value="ECO:0007669"/>
    <property type="project" value="UniProtKB-KW"/>
</dbReference>
<evidence type="ECO:0000313" key="5">
    <source>
        <dbReference type="EMBL" id="PTQ27804.1"/>
    </source>
</evidence>
<dbReference type="GO" id="GO:0019748">
    <property type="term" value="P:secondary metabolic process"/>
    <property type="evidence" value="ECO:0000318"/>
    <property type="project" value="GO_Central"/>
</dbReference>
<comment type="similarity">
    <text evidence="2">Belongs to the metallo-dependent hydrolases superfamily.</text>
</comment>
<accession>A0A2R6W1S6</accession>
<dbReference type="AlphaFoldDB" id="A0A2R6W1S6"/>
<dbReference type="OrthoDB" id="2832284at2759"/>
<dbReference type="Proteomes" id="UP000244005">
    <property type="component" value="Unassembled WGS sequence"/>
</dbReference>
<dbReference type="OMA" id="RIESCIM"/>
<name>A0A2R6W1S6_MARPO</name>
<keyword evidence="2" id="KW-0210">Decarboxylase</keyword>
<dbReference type="SUPFAM" id="SSF51556">
    <property type="entry name" value="Metallo-dependent hydrolases"/>
    <property type="match status" value="1"/>
</dbReference>
<organism evidence="5 6">
    <name type="scientific">Marchantia polymorpha</name>
    <name type="common">Common liverwort</name>
    <name type="synonym">Marchantia aquatica</name>
    <dbReference type="NCBI Taxonomy" id="3197"/>
    <lineage>
        <taxon>Eukaryota</taxon>
        <taxon>Viridiplantae</taxon>
        <taxon>Streptophyta</taxon>
        <taxon>Embryophyta</taxon>
        <taxon>Marchantiophyta</taxon>
        <taxon>Marchantiopsida</taxon>
        <taxon>Marchantiidae</taxon>
        <taxon>Marchantiales</taxon>
        <taxon>Marchantiaceae</taxon>
        <taxon>Marchantia</taxon>
    </lineage>
</organism>
<dbReference type="GO" id="GO:0016787">
    <property type="term" value="F:hydrolase activity"/>
    <property type="evidence" value="ECO:0007669"/>
    <property type="project" value="InterPro"/>
</dbReference>
<proteinExistence type="inferred from homology"/>
<keyword evidence="1 2" id="KW-0456">Lyase</keyword>
<evidence type="ECO:0000256" key="1">
    <source>
        <dbReference type="ARBA" id="ARBA00023239"/>
    </source>
</evidence>
<dbReference type="InterPro" id="IPR032466">
    <property type="entry name" value="Metal_Hydrolase"/>
</dbReference>
<dbReference type="InterPro" id="IPR006680">
    <property type="entry name" value="Amidohydro-rel"/>
</dbReference>
<dbReference type="Gramene" id="Mp3g24770.1">
    <property type="protein sequence ID" value="Mp3g24770.1.cds"/>
    <property type="gene ID" value="Mp3g24770"/>
</dbReference>
<feature type="domain" description="Amidohydrolase-related" evidence="4">
    <location>
        <begin position="36"/>
        <end position="340"/>
    </location>
</feature>
<keyword evidence="6" id="KW-1185">Reference proteome</keyword>
<dbReference type="PANTHER" id="PTHR21240:SF28">
    <property type="entry name" value="ISO-OROTATE DECARBOXYLASE (EUROFUNG)"/>
    <property type="match status" value="1"/>
</dbReference>
<dbReference type="PANTHER" id="PTHR21240">
    <property type="entry name" value="2-AMINO-3-CARBOXYLMUCONATE-6-SEMIALDEHYDE DECARBOXYLASE"/>
    <property type="match status" value="1"/>
</dbReference>
<dbReference type="InterPro" id="IPR032465">
    <property type="entry name" value="ACMSD"/>
</dbReference>
<dbReference type="GO" id="GO:0005737">
    <property type="term" value="C:cytoplasm"/>
    <property type="evidence" value="ECO:0000318"/>
    <property type="project" value="GO_Central"/>
</dbReference>
<keyword evidence="3" id="KW-0732">Signal</keyword>
<evidence type="ECO:0000259" key="4">
    <source>
        <dbReference type="Pfam" id="PF04909"/>
    </source>
</evidence>
<dbReference type="EMBL" id="KZ772852">
    <property type="protein sequence ID" value="PTQ27804.1"/>
    <property type="molecule type" value="Genomic_DNA"/>
</dbReference>
<feature type="signal peptide" evidence="3">
    <location>
        <begin position="1"/>
        <end position="27"/>
    </location>
</feature>